<dbReference type="eggNOG" id="KOG1119">
    <property type="taxonomic scope" value="Eukaryota"/>
</dbReference>
<evidence type="ECO:0000256" key="6">
    <source>
        <dbReference type="ARBA" id="ARBA00057540"/>
    </source>
</evidence>
<reference evidence="11 12" key="1">
    <citation type="journal article" date="2007" name="Nature">
        <title>Evolution of genes and genomes on the Drosophila phylogeny.</title>
        <authorList>
            <consortium name="Drosophila 12 Genomes Consortium"/>
            <person name="Clark A.G."/>
            <person name="Eisen M.B."/>
            <person name="Smith D.R."/>
            <person name="Bergman C.M."/>
            <person name="Oliver B."/>
            <person name="Markow T.A."/>
            <person name="Kaufman T.C."/>
            <person name="Kellis M."/>
            <person name="Gelbart W."/>
            <person name="Iyer V.N."/>
            <person name="Pollard D.A."/>
            <person name="Sackton T.B."/>
            <person name="Larracuente A.M."/>
            <person name="Singh N.D."/>
            <person name="Abad J.P."/>
            <person name="Abt D.N."/>
            <person name="Adryan B."/>
            <person name="Aguade M."/>
            <person name="Akashi H."/>
            <person name="Anderson W.W."/>
            <person name="Aquadro C.F."/>
            <person name="Ardell D.H."/>
            <person name="Arguello R."/>
            <person name="Artieri C.G."/>
            <person name="Barbash D.A."/>
            <person name="Barker D."/>
            <person name="Barsanti P."/>
            <person name="Batterham P."/>
            <person name="Batzoglou S."/>
            <person name="Begun D."/>
            <person name="Bhutkar A."/>
            <person name="Blanco E."/>
            <person name="Bosak S.A."/>
            <person name="Bradley R.K."/>
            <person name="Brand A.D."/>
            <person name="Brent M.R."/>
            <person name="Brooks A.N."/>
            <person name="Brown R.H."/>
            <person name="Butlin R.K."/>
            <person name="Caggese C."/>
            <person name="Calvi B.R."/>
            <person name="Bernardo de Carvalho A."/>
            <person name="Caspi A."/>
            <person name="Castrezana S."/>
            <person name="Celniker S.E."/>
            <person name="Chang J.L."/>
            <person name="Chapple C."/>
            <person name="Chatterji S."/>
            <person name="Chinwalla A."/>
            <person name="Civetta A."/>
            <person name="Clifton S.W."/>
            <person name="Comeron J.M."/>
            <person name="Costello J.C."/>
            <person name="Coyne J.A."/>
            <person name="Daub J."/>
            <person name="David R.G."/>
            <person name="Delcher A.L."/>
            <person name="Delehaunty K."/>
            <person name="Do C.B."/>
            <person name="Ebling H."/>
            <person name="Edwards K."/>
            <person name="Eickbush T."/>
            <person name="Evans J.D."/>
            <person name="Filipski A."/>
            <person name="Findeiss S."/>
            <person name="Freyhult E."/>
            <person name="Fulton L."/>
            <person name="Fulton R."/>
            <person name="Garcia A.C."/>
            <person name="Gardiner A."/>
            <person name="Garfield D.A."/>
            <person name="Garvin B.E."/>
            <person name="Gibson G."/>
            <person name="Gilbert D."/>
            <person name="Gnerre S."/>
            <person name="Godfrey J."/>
            <person name="Good R."/>
            <person name="Gotea V."/>
            <person name="Gravely B."/>
            <person name="Greenberg A.J."/>
            <person name="Griffiths-Jones S."/>
            <person name="Gross S."/>
            <person name="Guigo R."/>
            <person name="Gustafson E.A."/>
            <person name="Haerty W."/>
            <person name="Hahn M.W."/>
            <person name="Halligan D.L."/>
            <person name="Halpern A.L."/>
            <person name="Halter G.M."/>
            <person name="Han M.V."/>
            <person name="Heger A."/>
            <person name="Hillier L."/>
            <person name="Hinrichs A.S."/>
            <person name="Holmes I."/>
            <person name="Hoskins R.A."/>
            <person name="Hubisz M.J."/>
            <person name="Hultmark D."/>
            <person name="Huntley M.A."/>
            <person name="Jaffe D.B."/>
            <person name="Jagadeeshan S."/>
            <person name="Jeck W.R."/>
            <person name="Johnson J."/>
            <person name="Jones C.D."/>
            <person name="Jordan W.C."/>
            <person name="Karpen G.H."/>
            <person name="Kataoka E."/>
            <person name="Keightley P.D."/>
            <person name="Kheradpour P."/>
            <person name="Kirkness E.F."/>
            <person name="Koerich L.B."/>
            <person name="Kristiansen K."/>
            <person name="Kudrna D."/>
            <person name="Kulathinal R.J."/>
            <person name="Kumar S."/>
            <person name="Kwok R."/>
            <person name="Lander E."/>
            <person name="Langley C.H."/>
            <person name="Lapoint R."/>
            <person name="Lazzaro B.P."/>
            <person name="Lee S.J."/>
            <person name="Levesque L."/>
            <person name="Li R."/>
            <person name="Lin C.F."/>
            <person name="Lin M.F."/>
            <person name="Lindblad-Toh K."/>
            <person name="Llopart A."/>
            <person name="Long M."/>
            <person name="Low L."/>
            <person name="Lozovsky E."/>
            <person name="Lu J."/>
            <person name="Luo M."/>
            <person name="Machado C.A."/>
            <person name="Makalowski W."/>
            <person name="Marzo M."/>
            <person name="Matsuda M."/>
            <person name="Matzkin L."/>
            <person name="McAllister B."/>
            <person name="McBride C.S."/>
            <person name="McKernan B."/>
            <person name="McKernan K."/>
            <person name="Mendez-Lago M."/>
            <person name="Minx P."/>
            <person name="Mollenhauer M.U."/>
            <person name="Montooth K."/>
            <person name="Mount S.M."/>
            <person name="Mu X."/>
            <person name="Myers E."/>
            <person name="Negre B."/>
            <person name="Newfeld S."/>
            <person name="Nielsen R."/>
            <person name="Noor M.A."/>
            <person name="O'Grady P."/>
            <person name="Pachter L."/>
            <person name="Papaceit M."/>
            <person name="Parisi M.J."/>
            <person name="Parisi M."/>
            <person name="Parts L."/>
            <person name="Pedersen J.S."/>
            <person name="Pesole G."/>
            <person name="Phillippy A.M."/>
            <person name="Ponting C.P."/>
            <person name="Pop M."/>
            <person name="Porcelli D."/>
            <person name="Powell J.R."/>
            <person name="Prohaska S."/>
            <person name="Pruitt K."/>
            <person name="Puig M."/>
            <person name="Quesneville H."/>
            <person name="Ram K.R."/>
            <person name="Rand D."/>
            <person name="Rasmussen M.D."/>
            <person name="Reed L.K."/>
            <person name="Reenan R."/>
            <person name="Reily A."/>
            <person name="Remington K.A."/>
            <person name="Rieger T.T."/>
            <person name="Ritchie M.G."/>
            <person name="Robin C."/>
            <person name="Rogers Y.H."/>
            <person name="Rohde C."/>
            <person name="Rozas J."/>
            <person name="Rubenfield M.J."/>
            <person name="Ruiz A."/>
            <person name="Russo S."/>
            <person name="Salzberg S.L."/>
            <person name="Sanchez-Gracia A."/>
            <person name="Saranga D.J."/>
            <person name="Sato H."/>
            <person name="Schaeffer S.W."/>
            <person name="Schatz M.C."/>
            <person name="Schlenke T."/>
            <person name="Schwartz R."/>
            <person name="Segarra C."/>
            <person name="Singh R.S."/>
            <person name="Sirot L."/>
            <person name="Sirota M."/>
            <person name="Sisneros N.B."/>
            <person name="Smith C.D."/>
            <person name="Smith T.F."/>
            <person name="Spieth J."/>
            <person name="Stage D.E."/>
            <person name="Stark A."/>
            <person name="Stephan W."/>
            <person name="Strausberg R.L."/>
            <person name="Strempel S."/>
            <person name="Sturgill D."/>
            <person name="Sutton G."/>
            <person name="Sutton G.G."/>
            <person name="Tao W."/>
            <person name="Teichmann S."/>
            <person name="Tobari Y.N."/>
            <person name="Tomimura Y."/>
            <person name="Tsolas J.M."/>
            <person name="Valente V.L."/>
            <person name="Venter E."/>
            <person name="Venter J.C."/>
            <person name="Vicario S."/>
            <person name="Vieira F.G."/>
            <person name="Vilella A.J."/>
            <person name="Villasante A."/>
            <person name="Walenz B."/>
            <person name="Wang J."/>
            <person name="Wasserman M."/>
            <person name="Watts T."/>
            <person name="Wilson D."/>
            <person name="Wilson R.K."/>
            <person name="Wing R.A."/>
            <person name="Wolfner M.F."/>
            <person name="Wong A."/>
            <person name="Wong G.K."/>
            <person name="Wu C.I."/>
            <person name="Wu G."/>
            <person name="Yamamoto D."/>
            <person name="Yang H.P."/>
            <person name="Yang S.P."/>
            <person name="Yorke J.A."/>
            <person name="Yoshida K."/>
            <person name="Zdobnov E."/>
            <person name="Zhang P."/>
            <person name="Zhang Y."/>
            <person name="Zimin A.V."/>
            <person name="Baldwin J."/>
            <person name="Abdouelleil A."/>
            <person name="Abdulkadir J."/>
            <person name="Abebe A."/>
            <person name="Abera B."/>
            <person name="Abreu J."/>
            <person name="Acer S.C."/>
            <person name="Aftuck L."/>
            <person name="Alexander A."/>
            <person name="An P."/>
            <person name="Anderson E."/>
            <person name="Anderson S."/>
            <person name="Arachi H."/>
            <person name="Azer M."/>
            <person name="Bachantsang P."/>
            <person name="Barry A."/>
            <person name="Bayul T."/>
            <person name="Berlin A."/>
            <person name="Bessette D."/>
            <person name="Bloom T."/>
            <person name="Blye J."/>
            <person name="Boguslavskiy L."/>
            <person name="Bonnet C."/>
            <person name="Boukhgalter B."/>
            <person name="Bourzgui I."/>
            <person name="Brown A."/>
            <person name="Cahill P."/>
            <person name="Channer S."/>
            <person name="Cheshatsang Y."/>
            <person name="Chuda L."/>
            <person name="Citroen M."/>
            <person name="Collymore A."/>
            <person name="Cooke P."/>
            <person name="Costello M."/>
            <person name="D'Aco K."/>
            <person name="Daza R."/>
            <person name="De Haan G."/>
            <person name="DeGray S."/>
            <person name="DeMaso C."/>
            <person name="Dhargay N."/>
            <person name="Dooley K."/>
            <person name="Dooley E."/>
            <person name="Doricent M."/>
            <person name="Dorje P."/>
            <person name="Dorjee K."/>
            <person name="Dupes A."/>
            <person name="Elong R."/>
            <person name="Falk J."/>
            <person name="Farina A."/>
            <person name="Faro S."/>
            <person name="Ferguson D."/>
            <person name="Fisher S."/>
            <person name="Foley C.D."/>
            <person name="Franke A."/>
            <person name="Friedrich D."/>
            <person name="Gadbois L."/>
            <person name="Gearin G."/>
            <person name="Gearin C.R."/>
            <person name="Giannoukos G."/>
            <person name="Goode T."/>
            <person name="Graham J."/>
            <person name="Grandbois E."/>
            <person name="Grewal S."/>
            <person name="Gyaltsen K."/>
            <person name="Hafez N."/>
            <person name="Hagos B."/>
            <person name="Hall J."/>
            <person name="Henson C."/>
            <person name="Hollinger A."/>
            <person name="Honan T."/>
            <person name="Huard M.D."/>
            <person name="Hughes L."/>
            <person name="Hurhula B."/>
            <person name="Husby M.E."/>
            <person name="Kamat A."/>
            <person name="Kanga B."/>
            <person name="Kashin S."/>
            <person name="Khazanovich D."/>
            <person name="Kisner P."/>
            <person name="Lance K."/>
            <person name="Lara M."/>
            <person name="Lee W."/>
            <person name="Lennon N."/>
            <person name="Letendre F."/>
            <person name="LeVine R."/>
            <person name="Lipovsky A."/>
            <person name="Liu X."/>
            <person name="Liu J."/>
            <person name="Liu S."/>
            <person name="Lokyitsang T."/>
            <person name="Lokyitsang Y."/>
            <person name="Lubonja R."/>
            <person name="Lui A."/>
            <person name="MacDonald P."/>
            <person name="Magnisalis V."/>
            <person name="Maru K."/>
            <person name="Matthews C."/>
            <person name="McCusker W."/>
            <person name="McDonough S."/>
            <person name="Mehta T."/>
            <person name="Meldrim J."/>
            <person name="Meneus L."/>
            <person name="Mihai O."/>
            <person name="Mihalev A."/>
            <person name="Mihova T."/>
            <person name="Mittelman R."/>
            <person name="Mlenga V."/>
            <person name="Montmayeur A."/>
            <person name="Mulrain L."/>
            <person name="Navidi A."/>
            <person name="Naylor J."/>
            <person name="Negash T."/>
            <person name="Nguyen T."/>
            <person name="Nguyen N."/>
            <person name="Nicol R."/>
            <person name="Norbu C."/>
            <person name="Norbu N."/>
            <person name="Novod N."/>
            <person name="O'Neill B."/>
            <person name="Osman S."/>
            <person name="Markiewicz E."/>
            <person name="Oyono O.L."/>
            <person name="Patti C."/>
            <person name="Phunkhang P."/>
            <person name="Pierre F."/>
            <person name="Priest M."/>
            <person name="Raghuraman S."/>
            <person name="Rege F."/>
            <person name="Reyes R."/>
            <person name="Rise C."/>
            <person name="Rogov P."/>
            <person name="Ross K."/>
            <person name="Ryan E."/>
            <person name="Settipalli S."/>
            <person name="Shea T."/>
            <person name="Sherpa N."/>
            <person name="Shi L."/>
            <person name="Shih D."/>
            <person name="Sparrow T."/>
            <person name="Spaulding J."/>
            <person name="Stalker J."/>
            <person name="Stange-Thomann N."/>
            <person name="Stavropoulos S."/>
            <person name="Stone C."/>
            <person name="Strader C."/>
            <person name="Tesfaye S."/>
            <person name="Thomson T."/>
            <person name="Thoulutsang Y."/>
            <person name="Thoulutsang D."/>
            <person name="Topham K."/>
            <person name="Topping I."/>
            <person name="Tsamla T."/>
            <person name="Vassiliev H."/>
            <person name="Vo A."/>
            <person name="Wangchuk T."/>
            <person name="Wangdi T."/>
            <person name="Weiand M."/>
            <person name="Wilkinson J."/>
            <person name="Wilson A."/>
            <person name="Yadav S."/>
            <person name="Young G."/>
            <person name="Yu Q."/>
            <person name="Zembek L."/>
            <person name="Zhong D."/>
            <person name="Zimmer A."/>
            <person name="Zwirko Z."/>
            <person name="Jaffe D.B."/>
            <person name="Alvarez P."/>
            <person name="Brockman W."/>
            <person name="Butler J."/>
            <person name="Chin C."/>
            <person name="Gnerre S."/>
            <person name="Grabherr M."/>
            <person name="Kleber M."/>
            <person name="Mauceli E."/>
            <person name="MacCallum I."/>
        </authorList>
    </citation>
    <scope>NUCLEOTIDE SEQUENCE [LARGE SCALE GENOMIC DNA]</scope>
    <source>
        <strain evidence="12">Tucson 15287-2541.00</strain>
    </source>
</reference>
<dbReference type="FunFam" id="2.60.300.12:FF:000006">
    <property type="entry name" value="Iron-sulfur cluster assembly 2 mitochondrial"/>
    <property type="match status" value="1"/>
</dbReference>
<dbReference type="PANTHER" id="PTHR43011">
    <property type="entry name" value="IRON-SULFUR CLUSTER ASSEMBLY 2 HOMOLOG, MITOCHONDRIAL"/>
    <property type="match status" value="1"/>
</dbReference>
<evidence type="ECO:0000256" key="1">
    <source>
        <dbReference type="ARBA" id="ARBA00004173"/>
    </source>
</evidence>
<dbReference type="GO" id="GO:0005506">
    <property type="term" value="F:iron ion binding"/>
    <property type="evidence" value="ECO:0007669"/>
    <property type="project" value="TreeGrafter"/>
</dbReference>
<evidence type="ECO:0000256" key="5">
    <source>
        <dbReference type="ARBA" id="ARBA00023128"/>
    </source>
</evidence>
<dbReference type="InterPro" id="IPR000361">
    <property type="entry name" value="ATAP_core_dom"/>
</dbReference>
<dbReference type="InterPro" id="IPR035903">
    <property type="entry name" value="HesB-like_dom_sf"/>
</dbReference>
<dbReference type="STRING" id="7222.B4JG04"/>
<dbReference type="SMR" id="B4JG04"/>
<comment type="function">
    <text evidence="6">Involved in the maturation of mitochondrial 4Fe-4S proteins functioning late in the iron-sulfur cluster assembly pathway. May be involved in the binding of an intermediate of Fe/S cluster assembly.</text>
</comment>
<dbReference type="GO" id="GO:0120510">
    <property type="term" value="C:mitochondrial [4Fe-4S] assembly complex"/>
    <property type="evidence" value="ECO:0007669"/>
    <property type="project" value="UniProtKB-ARBA"/>
</dbReference>
<protein>
    <recommendedName>
        <fullName evidence="7">Iron-sulfur cluster assembly 2 homolog, mitochondrial</fullName>
    </recommendedName>
    <alternativeName>
        <fullName evidence="8">HESB-like domain-containing protein 1</fullName>
    </alternativeName>
</protein>
<evidence type="ECO:0000313" key="11">
    <source>
        <dbReference type="EMBL" id="EDV92543.1"/>
    </source>
</evidence>
<dbReference type="GO" id="GO:0051539">
    <property type="term" value="F:4 iron, 4 sulfur cluster binding"/>
    <property type="evidence" value="ECO:0007669"/>
    <property type="project" value="TreeGrafter"/>
</dbReference>
<dbReference type="GO" id="GO:0051537">
    <property type="term" value="F:2 iron, 2 sulfur cluster binding"/>
    <property type="evidence" value="ECO:0007669"/>
    <property type="project" value="TreeGrafter"/>
</dbReference>
<dbReference type="FunCoup" id="B4JG04">
    <property type="interactions" value="1051"/>
</dbReference>
<evidence type="ECO:0000259" key="10">
    <source>
        <dbReference type="Pfam" id="PF01521"/>
    </source>
</evidence>
<accession>B4JG04</accession>
<dbReference type="Proteomes" id="UP000001070">
    <property type="component" value="Unassembled WGS sequence"/>
</dbReference>
<dbReference type="PhylomeDB" id="B4JG04"/>
<dbReference type="Gene3D" id="2.60.300.12">
    <property type="entry name" value="HesB-like domain"/>
    <property type="match status" value="1"/>
</dbReference>
<keyword evidence="5" id="KW-0496">Mitochondrion</keyword>
<dbReference type="GO" id="GO:0016226">
    <property type="term" value="P:iron-sulfur cluster assembly"/>
    <property type="evidence" value="ECO:0007669"/>
    <property type="project" value="InterPro"/>
</dbReference>
<evidence type="ECO:0000256" key="9">
    <source>
        <dbReference type="ARBA" id="ARBA00093471"/>
    </source>
</evidence>
<evidence type="ECO:0000256" key="3">
    <source>
        <dbReference type="ARBA" id="ARBA00022723"/>
    </source>
</evidence>
<dbReference type="Pfam" id="PF01521">
    <property type="entry name" value="Fe-S_biosyn"/>
    <property type="match status" value="1"/>
</dbReference>
<sequence>MAFMLRQLAKPTLQRNLLSATSLRQAAKDAAANAPVAAAVASNLTNTQQQQLRVSESCLKRLREICTDGSFLRITVEGGGCSGFQYKFDLDTKLHEDDLHFGEDKAKVVIDSVSLDYCNGATVDYHSELIRAGFRMIANPLAEQGCSCGSSFSIKL</sequence>
<dbReference type="NCBIfam" id="TIGR00049">
    <property type="entry name" value="iron-sulfur cluster assembly accessory protein"/>
    <property type="match status" value="1"/>
</dbReference>
<evidence type="ECO:0000256" key="8">
    <source>
        <dbReference type="ARBA" id="ARBA00077082"/>
    </source>
</evidence>
<dbReference type="OMA" id="INRFAYH"/>
<keyword evidence="3" id="KW-0479">Metal-binding</keyword>
<dbReference type="AlphaFoldDB" id="B4JG04"/>
<dbReference type="KEGG" id="dgr:6563332"/>
<dbReference type="SUPFAM" id="SSF89360">
    <property type="entry name" value="HesB-like domain"/>
    <property type="match status" value="1"/>
</dbReference>
<feature type="domain" description="Core" evidence="10">
    <location>
        <begin position="51"/>
        <end position="149"/>
    </location>
</feature>
<dbReference type="OrthoDB" id="1938621at2759"/>
<dbReference type="PANTHER" id="PTHR43011:SF1">
    <property type="entry name" value="IRON-SULFUR CLUSTER ASSEMBLY 2 HOMOLOG, MITOCHONDRIAL"/>
    <property type="match status" value="1"/>
</dbReference>
<dbReference type="EMBL" id="CH916369">
    <property type="protein sequence ID" value="EDV92543.1"/>
    <property type="molecule type" value="Genomic_DNA"/>
</dbReference>
<evidence type="ECO:0000313" key="12">
    <source>
        <dbReference type="Proteomes" id="UP000001070"/>
    </source>
</evidence>
<proteinExistence type="inferred from homology"/>
<comment type="subunit">
    <text evidence="9">Heterotetramer; forms a dimer of dimers with IBA57. Interacts with [2Fe-2S]-ISCA2 forming the heterodimer [2Fe- 2S]-ISCA2-IBA57 complex; [2Fe-2S] cluster binding is absolutely required to promote the complex formation.</text>
</comment>
<organism evidence="12">
    <name type="scientific">Drosophila grimshawi</name>
    <name type="common">Hawaiian fruit fly</name>
    <name type="synonym">Idiomyia grimshawi</name>
    <dbReference type="NCBI Taxonomy" id="7222"/>
    <lineage>
        <taxon>Eukaryota</taxon>
        <taxon>Metazoa</taxon>
        <taxon>Ecdysozoa</taxon>
        <taxon>Arthropoda</taxon>
        <taxon>Hexapoda</taxon>
        <taxon>Insecta</taxon>
        <taxon>Pterygota</taxon>
        <taxon>Neoptera</taxon>
        <taxon>Endopterygota</taxon>
        <taxon>Diptera</taxon>
        <taxon>Brachycera</taxon>
        <taxon>Muscomorpha</taxon>
        <taxon>Ephydroidea</taxon>
        <taxon>Drosophilidae</taxon>
        <taxon>Drosophila</taxon>
        <taxon>Hawaiian Drosophila</taxon>
    </lineage>
</organism>
<evidence type="ECO:0000256" key="2">
    <source>
        <dbReference type="ARBA" id="ARBA00006718"/>
    </source>
</evidence>
<dbReference type="InParanoid" id="B4JG04"/>
<comment type="subcellular location">
    <subcellularLocation>
        <location evidence="1">Mitochondrion</location>
    </subcellularLocation>
</comment>
<comment type="similarity">
    <text evidence="2">Belongs to the HesB/IscA family.</text>
</comment>
<keyword evidence="12" id="KW-1185">Reference proteome</keyword>
<evidence type="ECO:0000256" key="7">
    <source>
        <dbReference type="ARBA" id="ARBA00073313"/>
    </source>
</evidence>
<keyword evidence="4" id="KW-0408">Iron</keyword>
<name>B4JG04_DROGR</name>
<dbReference type="InterPro" id="IPR016092">
    <property type="entry name" value="ATAP"/>
</dbReference>
<gene>
    <name evidence="11" type="primary">Dgri\GH18782</name>
    <name evidence="11" type="ORF">Dgri_GH18782</name>
</gene>
<evidence type="ECO:0000256" key="4">
    <source>
        <dbReference type="ARBA" id="ARBA00023004"/>
    </source>
</evidence>
<dbReference type="HOGENOM" id="CLU_069054_1_4_1"/>